<evidence type="ECO:0000313" key="4">
    <source>
        <dbReference type="Proteomes" id="UP000182427"/>
    </source>
</evidence>
<dbReference type="GO" id="GO:0005886">
    <property type="term" value="C:plasma membrane"/>
    <property type="evidence" value="ECO:0007669"/>
    <property type="project" value="TreeGrafter"/>
</dbReference>
<feature type="transmembrane region" description="Helical" evidence="2">
    <location>
        <begin position="20"/>
        <end position="40"/>
    </location>
</feature>
<accession>A0A1G7HQA4</accession>
<evidence type="ECO:0000313" key="3">
    <source>
        <dbReference type="EMBL" id="SDF02625.1"/>
    </source>
</evidence>
<evidence type="ECO:0000256" key="1">
    <source>
        <dbReference type="SAM" id="MobiDB-lite"/>
    </source>
</evidence>
<evidence type="ECO:0000256" key="2">
    <source>
        <dbReference type="SAM" id="Phobius"/>
    </source>
</evidence>
<feature type="compositionally biased region" description="Basic and acidic residues" evidence="1">
    <location>
        <begin position="517"/>
        <end position="542"/>
    </location>
</feature>
<sequence length="548" mass="60086">MVNEETAARPPLKRRGVWRWIAIGALIVLAVLIVVGNIMVHRAGPILKGRVIDTLSTRFNSRVELDTLDVSLMQGLQVSGTGLRIYAPDDVVAAGATEPLIAMEHFRFHAPLSGLFVKPTHVGTVYVSGMEIHIPPREARAAAPPNPHKKKGKIEILVDQIEVENSHLIIGTFKPDKDPKHFELQHIRMRDVGPDRPWKYDAVLVNAIPKGDIHATGDFGPWNNEEPGDSLVNGNYTFDNADLGTIKGIGGMLSSTGKFDGQLDRIVADGVTHTPNFTLDTADYPMPLETTFHAIIDGTSGDTYLQPVNAKLGDSEFSCAGAVVNVKGKGHITDLDINIPNGHLRDFLMLAVKTKPPIMQSNIGMKMHLRIPYGKESVTKKLEMNGGFTLRNIHFTNPKVQDKVDMLSLRAQGDPKAAKPGAPDVSSNMQGKLVSRNGRLEFSTLHYTLPGGEVNLQGTYSMDGKQFDFFGKVRTEAKLSEMIASKWKSFLLKPVDPFFHHNGAGAEIPVKITGTEDEPHFGLDLHHKSPDEQNKHKDDATKDSGVVM</sequence>
<name>A0A1G7HQA4_9BACT</name>
<dbReference type="InterPro" id="IPR052894">
    <property type="entry name" value="AsmA-related"/>
</dbReference>
<feature type="region of interest" description="Disordered" evidence="1">
    <location>
        <begin position="517"/>
        <end position="548"/>
    </location>
</feature>
<gene>
    <name evidence="3" type="ORF">SAMN05444167_1173</name>
</gene>
<evidence type="ECO:0008006" key="5">
    <source>
        <dbReference type="Google" id="ProtNLM"/>
    </source>
</evidence>
<protein>
    <recommendedName>
        <fullName evidence="5">AsmA-like C-terminal domain-containing protein</fullName>
    </recommendedName>
</protein>
<proteinExistence type="predicted"/>
<dbReference type="PANTHER" id="PTHR30441">
    <property type="entry name" value="DUF748 DOMAIN-CONTAINING PROTEIN"/>
    <property type="match status" value="1"/>
</dbReference>
<reference evidence="3 4" key="1">
    <citation type="submission" date="2016-10" db="EMBL/GenBank/DDBJ databases">
        <authorList>
            <person name="de Groot N.N."/>
        </authorList>
    </citation>
    <scope>NUCLEOTIDE SEQUENCE [LARGE SCALE GENOMIC DNA]</scope>
    <source>
        <strain evidence="3 4">GAS232</strain>
    </source>
</reference>
<keyword evidence="2" id="KW-0472">Membrane</keyword>
<dbReference type="AlphaFoldDB" id="A0A1G7HQA4"/>
<dbReference type="PANTHER" id="PTHR30441:SF8">
    <property type="entry name" value="DUF748 DOMAIN-CONTAINING PROTEIN"/>
    <property type="match status" value="1"/>
</dbReference>
<keyword evidence="2" id="KW-1133">Transmembrane helix</keyword>
<dbReference type="Proteomes" id="UP000182427">
    <property type="component" value="Chromosome I"/>
</dbReference>
<dbReference type="GO" id="GO:0090313">
    <property type="term" value="P:regulation of protein targeting to membrane"/>
    <property type="evidence" value="ECO:0007669"/>
    <property type="project" value="TreeGrafter"/>
</dbReference>
<organism evidence="3 4">
    <name type="scientific">Terriglobus roseus</name>
    <dbReference type="NCBI Taxonomy" id="392734"/>
    <lineage>
        <taxon>Bacteria</taxon>
        <taxon>Pseudomonadati</taxon>
        <taxon>Acidobacteriota</taxon>
        <taxon>Terriglobia</taxon>
        <taxon>Terriglobales</taxon>
        <taxon>Acidobacteriaceae</taxon>
        <taxon>Terriglobus</taxon>
    </lineage>
</organism>
<dbReference type="EMBL" id="LT629690">
    <property type="protein sequence ID" value="SDF02625.1"/>
    <property type="molecule type" value="Genomic_DNA"/>
</dbReference>
<keyword evidence="4" id="KW-1185">Reference proteome</keyword>
<keyword evidence="2" id="KW-0812">Transmembrane</keyword>